<keyword evidence="2" id="KW-1133">Transmembrane helix</keyword>
<reference evidence="3" key="2">
    <citation type="submission" date="2021-04" db="EMBL/GenBank/DDBJ databases">
        <authorList>
            <person name="Gilroy R."/>
        </authorList>
    </citation>
    <scope>NUCLEOTIDE SEQUENCE</scope>
    <source>
        <strain evidence="3">ChiSxjej3B15-1167</strain>
    </source>
</reference>
<organism evidence="3 4">
    <name type="scientific">Candidatus Anaerobutyricum stercoripullorum</name>
    <dbReference type="NCBI Taxonomy" id="2838456"/>
    <lineage>
        <taxon>Bacteria</taxon>
        <taxon>Bacillati</taxon>
        <taxon>Bacillota</taxon>
        <taxon>Clostridia</taxon>
        <taxon>Lachnospirales</taxon>
        <taxon>Lachnospiraceae</taxon>
        <taxon>Anaerobutyricum</taxon>
    </lineage>
</organism>
<feature type="transmembrane region" description="Helical" evidence="2">
    <location>
        <begin position="44"/>
        <end position="68"/>
    </location>
</feature>
<dbReference type="EMBL" id="DXEQ01000035">
    <property type="protein sequence ID" value="HIX71663.1"/>
    <property type="molecule type" value="Genomic_DNA"/>
</dbReference>
<sequence>MSDSIINMEENRPEGPGGGKWRKGKRYQGYDLDKTIIKRSRRPWFWKVLGISLLVTALLLLIVCGAVFTTNQKRSSYISEINEANTMENLLNGHENVQITVNYSHLTNEEDYKTLRFVKKTNSGDYYSYYRTDGMEEDYREVIRNKQVYRYDGRYVYYYGLLDNDYEDVCLAQIEGDVYQVGEDMRITDEQESGDFLKVEATYDVTEGDEYTTRYGFKAGDQITQTLTLDKESMIVLTAVESCNGEEFHSYTAEFDGKDKNPEFYQDIRDAEPGRECTVYYDYDGNNEETYNFEIPGGVYFNVLPHEGYTVYSDEDCESEFTEYQMQVQNPETDLTLYVKQSEGGTE</sequence>
<comment type="caution">
    <text evidence="3">The sequence shown here is derived from an EMBL/GenBank/DDBJ whole genome shotgun (WGS) entry which is preliminary data.</text>
</comment>
<evidence type="ECO:0000313" key="4">
    <source>
        <dbReference type="Proteomes" id="UP000886805"/>
    </source>
</evidence>
<gene>
    <name evidence="3" type="ORF">H9849_01440</name>
</gene>
<proteinExistence type="predicted"/>
<protein>
    <submittedName>
        <fullName evidence="3">Uncharacterized protein</fullName>
    </submittedName>
</protein>
<dbReference type="Proteomes" id="UP000886805">
    <property type="component" value="Unassembled WGS sequence"/>
</dbReference>
<feature type="region of interest" description="Disordered" evidence="1">
    <location>
        <begin position="1"/>
        <end position="23"/>
    </location>
</feature>
<accession>A0A9D1X2C1</accession>
<reference evidence="3" key="1">
    <citation type="journal article" date="2021" name="PeerJ">
        <title>Extensive microbial diversity within the chicken gut microbiome revealed by metagenomics and culture.</title>
        <authorList>
            <person name="Gilroy R."/>
            <person name="Ravi A."/>
            <person name="Getino M."/>
            <person name="Pursley I."/>
            <person name="Horton D.L."/>
            <person name="Alikhan N.F."/>
            <person name="Baker D."/>
            <person name="Gharbi K."/>
            <person name="Hall N."/>
            <person name="Watson M."/>
            <person name="Adriaenssens E.M."/>
            <person name="Foster-Nyarko E."/>
            <person name="Jarju S."/>
            <person name="Secka A."/>
            <person name="Antonio M."/>
            <person name="Oren A."/>
            <person name="Chaudhuri R.R."/>
            <person name="La Ragione R."/>
            <person name="Hildebrand F."/>
            <person name="Pallen M.J."/>
        </authorList>
    </citation>
    <scope>NUCLEOTIDE SEQUENCE</scope>
    <source>
        <strain evidence="3">ChiSxjej3B15-1167</strain>
    </source>
</reference>
<evidence type="ECO:0000313" key="3">
    <source>
        <dbReference type="EMBL" id="HIX71663.1"/>
    </source>
</evidence>
<dbReference type="AlphaFoldDB" id="A0A9D1X2C1"/>
<evidence type="ECO:0000256" key="2">
    <source>
        <dbReference type="SAM" id="Phobius"/>
    </source>
</evidence>
<keyword evidence="2" id="KW-0472">Membrane</keyword>
<name>A0A9D1X2C1_9FIRM</name>
<keyword evidence="2" id="KW-0812">Transmembrane</keyword>
<evidence type="ECO:0000256" key="1">
    <source>
        <dbReference type="SAM" id="MobiDB-lite"/>
    </source>
</evidence>